<dbReference type="GO" id="GO:0000150">
    <property type="term" value="F:DNA strand exchange activity"/>
    <property type="evidence" value="ECO:0007669"/>
    <property type="project" value="InterPro"/>
</dbReference>
<proteinExistence type="predicted"/>
<gene>
    <name evidence="5" type="ORF">SDC9_72433</name>
</gene>
<feature type="domain" description="Recombinase" evidence="4">
    <location>
        <begin position="176"/>
        <end position="299"/>
    </location>
</feature>
<feature type="domain" description="Resolvase/invertase-type recombinase catalytic" evidence="3">
    <location>
        <begin position="21"/>
        <end position="169"/>
    </location>
</feature>
<reference evidence="5" key="1">
    <citation type="submission" date="2019-08" db="EMBL/GenBank/DDBJ databases">
        <authorList>
            <person name="Kucharzyk K."/>
            <person name="Murdoch R.W."/>
            <person name="Higgins S."/>
            <person name="Loffler F."/>
        </authorList>
    </citation>
    <scope>NUCLEOTIDE SEQUENCE</scope>
</reference>
<protein>
    <submittedName>
        <fullName evidence="5">Uncharacterized protein</fullName>
    </submittedName>
</protein>
<dbReference type="Pfam" id="PF07508">
    <property type="entry name" value="Recombinase"/>
    <property type="match status" value="1"/>
</dbReference>
<evidence type="ECO:0000256" key="1">
    <source>
        <dbReference type="ARBA" id="ARBA00023125"/>
    </source>
</evidence>
<sequence length="434" mass="50989">MRTVKLIQKPKQPATINRKKRVAAYARVSTVHERQEHSLESQIDHYKKLIRANPEWEYQGIYIDDGVSGTQISGRTQFQELITKCELGMIDIVLTKSISRFARNTVDLLETVRRLKELNIDVRFEKENIETISSTGEFLLTVLASFAQEESRSTSENLRWGVRKRYEKGISLHHRVYGYRWTGKELVIEPTTAKIVRKIFRDYLKGKSMKRIADELNNRSILHFGKPFNDVAIHTILHNERYIGDTLLQKTYCMDFMSQPRKKNRGEHPMYYVEDTHPPIIKRETFEAVSREIDRRRELGVYNMPKVSRRCFTGKIICEKCGNNYIRTYKTPTNANWRCKSNRRDGIKGCRSIGINEEQLKILSNFILGLDEFDEQAFYKDVDHISGDGEGSYTFHFRDGRQINRFWSSREKAYKAAIDRRRKTNDNGAHTWQK</sequence>
<dbReference type="Gene3D" id="3.90.1750.20">
    <property type="entry name" value="Putative Large Serine Recombinase, Chain B, Domain 2"/>
    <property type="match status" value="1"/>
</dbReference>
<dbReference type="InterPro" id="IPR038109">
    <property type="entry name" value="DNA_bind_recomb_sf"/>
</dbReference>
<keyword evidence="2" id="KW-0233">DNA recombination</keyword>
<comment type="caution">
    <text evidence="5">The sequence shown here is derived from an EMBL/GenBank/DDBJ whole genome shotgun (WGS) entry which is preliminary data.</text>
</comment>
<evidence type="ECO:0000256" key="2">
    <source>
        <dbReference type="ARBA" id="ARBA00023172"/>
    </source>
</evidence>
<dbReference type="PROSITE" id="PS51737">
    <property type="entry name" value="RECOMBINASE_DNA_BIND"/>
    <property type="match status" value="1"/>
</dbReference>
<dbReference type="InterPro" id="IPR036162">
    <property type="entry name" value="Resolvase-like_N_sf"/>
</dbReference>
<dbReference type="InterPro" id="IPR025827">
    <property type="entry name" value="Zn_ribbon_recom_dom"/>
</dbReference>
<dbReference type="SUPFAM" id="SSF53041">
    <property type="entry name" value="Resolvase-like"/>
    <property type="match status" value="1"/>
</dbReference>
<dbReference type="PANTHER" id="PTHR30461">
    <property type="entry name" value="DNA-INVERTASE FROM LAMBDOID PROPHAGE"/>
    <property type="match status" value="1"/>
</dbReference>
<dbReference type="Pfam" id="PF00239">
    <property type="entry name" value="Resolvase"/>
    <property type="match status" value="1"/>
</dbReference>
<dbReference type="EMBL" id="VSSQ01004612">
    <property type="protein sequence ID" value="MPM25932.1"/>
    <property type="molecule type" value="Genomic_DNA"/>
</dbReference>
<dbReference type="SMART" id="SM00857">
    <property type="entry name" value="Resolvase"/>
    <property type="match status" value="1"/>
</dbReference>
<accession>A0A644YBE4</accession>
<evidence type="ECO:0000313" key="5">
    <source>
        <dbReference type="EMBL" id="MPM25932.1"/>
    </source>
</evidence>
<dbReference type="InterPro" id="IPR006119">
    <property type="entry name" value="Resolv_N"/>
</dbReference>
<dbReference type="GO" id="GO:0003677">
    <property type="term" value="F:DNA binding"/>
    <property type="evidence" value="ECO:0007669"/>
    <property type="project" value="UniProtKB-KW"/>
</dbReference>
<dbReference type="CDD" id="cd00338">
    <property type="entry name" value="Ser_Recombinase"/>
    <property type="match status" value="1"/>
</dbReference>
<evidence type="ECO:0000259" key="4">
    <source>
        <dbReference type="PROSITE" id="PS51737"/>
    </source>
</evidence>
<dbReference type="PANTHER" id="PTHR30461:SF2">
    <property type="entry name" value="SERINE RECOMBINASE PINE-RELATED"/>
    <property type="match status" value="1"/>
</dbReference>
<dbReference type="PROSITE" id="PS51736">
    <property type="entry name" value="RECOMBINASES_3"/>
    <property type="match status" value="1"/>
</dbReference>
<dbReference type="Pfam" id="PF13408">
    <property type="entry name" value="Zn_ribbon_recom"/>
    <property type="match status" value="1"/>
</dbReference>
<organism evidence="5">
    <name type="scientific">bioreactor metagenome</name>
    <dbReference type="NCBI Taxonomy" id="1076179"/>
    <lineage>
        <taxon>unclassified sequences</taxon>
        <taxon>metagenomes</taxon>
        <taxon>ecological metagenomes</taxon>
    </lineage>
</organism>
<dbReference type="AlphaFoldDB" id="A0A644YBE4"/>
<dbReference type="Gene3D" id="3.40.50.1390">
    <property type="entry name" value="Resolvase, N-terminal catalytic domain"/>
    <property type="match status" value="1"/>
</dbReference>
<dbReference type="InterPro" id="IPR011109">
    <property type="entry name" value="DNA_bind_recombinase_dom"/>
</dbReference>
<dbReference type="InterPro" id="IPR050639">
    <property type="entry name" value="SSR_resolvase"/>
</dbReference>
<name>A0A644YBE4_9ZZZZ</name>
<keyword evidence="1" id="KW-0238">DNA-binding</keyword>
<evidence type="ECO:0000259" key="3">
    <source>
        <dbReference type="PROSITE" id="PS51736"/>
    </source>
</evidence>